<gene>
    <name evidence="1" type="ORF">CIMG_13700</name>
</gene>
<evidence type="ECO:0000313" key="1">
    <source>
        <dbReference type="EMBL" id="KJF61486.1"/>
    </source>
</evidence>
<evidence type="ECO:0000313" key="2">
    <source>
        <dbReference type="Proteomes" id="UP000001261"/>
    </source>
</evidence>
<organism evidence="1 2">
    <name type="scientific">Coccidioides immitis (strain RS)</name>
    <name type="common">Valley fever fungus</name>
    <dbReference type="NCBI Taxonomy" id="246410"/>
    <lineage>
        <taxon>Eukaryota</taxon>
        <taxon>Fungi</taxon>
        <taxon>Dikarya</taxon>
        <taxon>Ascomycota</taxon>
        <taxon>Pezizomycotina</taxon>
        <taxon>Eurotiomycetes</taxon>
        <taxon>Eurotiomycetidae</taxon>
        <taxon>Onygenales</taxon>
        <taxon>Onygenaceae</taxon>
        <taxon>Coccidioides</taxon>
    </lineage>
</organism>
<dbReference type="VEuPathDB" id="FungiDB:CIMG_13700"/>
<dbReference type="InParanoid" id="A0A0D8JX20"/>
<dbReference type="KEGG" id="cim:CIMG_13700"/>
<dbReference type="AlphaFoldDB" id="A0A0D8JX20"/>
<dbReference type="RefSeq" id="XP_004446337.1">
    <property type="nucleotide sequence ID" value="XM_004446280.1"/>
</dbReference>
<protein>
    <submittedName>
        <fullName evidence="1">Uncharacterized protein</fullName>
    </submittedName>
</protein>
<dbReference type="GeneID" id="24165327"/>
<reference evidence="2" key="1">
    <citation type="journal article" date="2009" name="Genome Res.">
        <title>Comparative genomic analyses of the human fungal pathogens Coccidioides and their relatives.</title>
        <authorList>
            <person name="Sharpton T.J."/>
            <person name="Stajich J.E."/>
            <person name="Rounsley S.D."/>
            <person name="Gardner M.J."/>
            <person name="Wortman J.R."/>
            <person name="Jordar V.S."/>
            <person name="Maiti R."/>
            <person name="Kodira C.D."/>
            <person name="Neafsey D.E."/>
            <person name="Zeng Q."/>
            <person name="Hung C.-Y."/>
            <person name="McMahan C."/>
            <person name="Muszewska A."/>
            <person name="Grynberg M."/>
            <person name="Mandel M.A."/>
            <person name="Kellner E.M."/>
            <person name="Barker B.M."/>
            <person name="Galgiani J.N."/>
            <person name="Orbach M.J."/>
            <person name="Kirkland T.N."/>
            <person name="Cole G.T."/>
            <person name="Henn M.R."/>
            <person name="Birren B.W."/>
            <person name="Taylor J.W."/>
        </authorList>
    </citation>
    <scope>NUCLEOTIDE SEQUENCE [LARGE SCALE GENOMIC DNA]</scope>
    <source>
        <strain evidence="2">RS</strain>
    </source>
</reference>
<dbReference type="EMBL" id="GG704916">
    <property type="protein sequence ID" value="KJF61486.1"/>
    <property type="molecule type" value="Genomic_DNA"/>
</dbReference>
<accession>A0A0D8JX20</accession>
<name>A0A0D8JX20_COCIM</name>
<sequence>MAGYPHMTAFKTKRSKEDVFPWLGHESCCNAIELSSNLALGLEGQEATTVSFQPPVSGRISKSWSRSARSVSFTDINWLPIKTACKDSSPGKKSYDKCIFRVDSFTLATFFFLDLDRIVEYLWAKPSPLHVEWQFEFQY</sequence>
<dbReference type="Proteomes" id="UP000001261">
    <property type="component" value="Unassembled WGS sequence"/>
</dbReference>
<reference evidence="2" key="2">
    <citation type="journal article" date="2010" name="Genome Res.">
        <title>Population genomic sequencing of Coccidioides fungi reveals recent hybridization and transposon control.</title>
        <authorList>
            <person name="Neafsey D.E."/>
            <person name="Barker B.M."/>
            <person name="Sharpton T.J."/>
            <person name="Stajich J.E."/>
            <person name="Park D.J."/>
            <person name="Whiston E."/>
            <person name="Hung C.-Y."/>
            <person name="McMahan C."/>
            <person name="White J."/>
            <person name="Sykes S."/>
            <person name="Heiman D."/>
            <person name="Young S."/>
            <person name="Zeng Q."/>
            <person name="Abouelleil A."/>
            <person name="Aftuck L."/>
            <person name="Bessette D."/>
            <person name="Brown A."/>
            <person name="FitzGerald M."/>
            <person name="Lui A."/>
            <person name="Macdonald J.P."/>
            <person name="Priest M."/>
            <person name="Orbach M.J."/>
            <person name="Galgiani J.N."/>
            <person name="Kirkland T.N."/>
            <person name="Cole G.T."/>
            <person name="Birren B.W."/>
            <person name="Henn M.R."/>
            <person name="Taylor J.W."/>
            <person name="Rounsley S.D."/>
        </authorList>
    </citation>
    <scope>GENOME REANNOTATION</scope>
    <source>
        <strain evidence="2">RS</strain>
    </source>
</reference>
<keyword evidence="2" id="KW-1185">Reference proteome</keyword>
<proteinExistence type="predicted"/>